<evidence type="ECO:0000256" key="1">
    <source>
        <dbReference type="SAM" id="MobiDB-lite"/>
    </source>
</evidence>
<protein>
    <submittedName>
        <fullName evidence="2">Uncharacterized protein</fullName>
    </submittedName>
</protein>
<keyword evidence="3" id="KW-1185">Reference proteome</keyword>
<sequence length="113" mass="13507">MKEMVEEMYQDRKREKGTREGKKEESSSSDILKRDSLKSDFLSLKLDIKFEFPMYTGELNVEKLDKWVKQIEVYCRVQRIVDDEAKIHLETLQMGGTTLIWWESNLQEVEENK</sequence>
<accession>A0AA38FID4</accession>
<organism evidence="2 3">
    <name type="scientific">Taxus chinensis</name>
    <name type="common">Chinese yew</name>
    <name type="synonym">Taxus wallichiana var. chinensis</name>
    <dbReference type="NCBI Taxonomy" id="29808"/>
    <lineage>
        <taxon>Eukaryota</taxon>
        <taxon>Viridiplantae</taxon>
        <taxon>Streptophyta</taxon>
        <taxon>Embryophyta</taxon>
        <taxon>Tracheophyta</taxon>
        <taxon>Spermatophyta</taxon>
        <taxon>Pinopsida</taxon>
        <taxon>Pinidae</taxon>
        <taxon>Conifers II</taxon>
        <taxon>Cupressales</taxon>
        <taxon>Taxaceae</taxon>
        <taxon>Taxus</taxon>
    </lineage>
</organism>
<evidence type="ECO:0000313" key="3">
    <source>
        <dbReference type="Proteomes" id="UP000824469"/>
    </source>
</evidence>
<gene>
    <name evidence="2" type="ORF">KI387_014850</name>
</gene>
<evidence type="ECO:0000313" key="2">
    <source>
        <dbReference type="EMBL" id="KAH9303267.1"/>
    </source>
</evidence>
<dbReference type="AlphaFoldDB" id="A0AA38FID4"/>
<comment type="caution">
    <text evidence="2">The sequence shown here is derived from an EMBL/GenBank/DDBJ whole genome shotgun (WGS) entry which is preliminary data.</text>
</comment>
<feature type="non-terminal residue" evidence="2">
    <location>
        <position position="113"/>
    </location>
</feature>
<name>A0AA38FID4_TAXCH</name>
<dbReference type="Proteomes" id="UP000824469">
    <property type="component" value="Unassembled WGS sequence"/>
</dbReference>
<proteinExistence type="predicted"/>
<feature type="region of interest" description="Disordered" evidence="1">
    <location>
        <begin position="1"/>
        <end position="32"/>
    </location>
</feature>
<dbReference type="EMBL" id="JAHRHJ020000009">
    <property type="protein sequence ID" value="KAH9303267.1"/>
    <property type="molecule type" value="Genomic_DNA"/>
</dbReference>
<reference evidence="2 3" key="1">
    <citation type="journal article" date="2021" name="Nat. Plants">
        <title>The Taxus genome provides insights into paclitaxel biosynthesis.</title>
        <authorList>
            <person name="Xiong X."/>
            <person name="Gou J."/>
            <person name="Liao Q."/>
            <person name="Li Y."/>
            <person name="Zhou Q."/>
            <person name="Bi G."/>
            <person name="Li C."/>
            <person name="Du R."/>
            <person name="Wang X."/>
            <person name="Sun T."/>
            <person name="Guo L."/>
            <person name="Liang H."/>
            <person name="Lu P."/>
            <person name="Wu Y."/>
            <person name="Zhang Z."/>
            <person name="Ro D.K."/>
            <person name="Shang Y."/>
            <person name="Huang S."/>
            <person name="Yan J."/>
        </authorList>
    </citation>
    <scope>NUCLEOTIDE SEQUENCE [LARGE SCALE GENOMIC DNA]</scope>
    <source>
        <strain evidence="2">Ta-2019</strain>
    </source>
</reference>